<dbReference type="InterPro" id="IPR029063">
    <property type="entry name" value="SAM-dependent_MTases_sf"/>
</dbReference>
<keyword evidence="2" id="KW-0808">Transferase</keyword>
<evidence type="ECO:0000256" key="3">
    <source>
        <dbReference type="ARBA" id="ARBA00022691"/>
    </source>
</evidence>
<proteinExistence type="inferred from homology"/>
<dbReference type="InterPro" id="IPR012967">
    <property type="entry name" value="COMT_dimerisation"/>
</dbReference>
<dbReference type="CDD" id="cd02440">
    <property type="entry name" value="AdoMet_MTases"/>
    <property type="match status" value="1"/>
</dbReference>
<evidence type="ECO:0000313" key="9">
    <source>
        <dbReference type="Proteomes" id="UP000593564"/>
    </source>
</evidence>
<dbReference type="Proteomes" id="UP000593564">
    <property type="component" value="Unassembled WGS sequence"/>
</dbReference>
<dbReference type="InterPro" id="IPR001077">
    <property type="entry name" value="COMT_C"/>
</dbReference>
<feature type="domain" description="O-methyltransferase dimerisation" evidence="7">
    <location>
        <begin position="21"/>
        <end position="118"/>
    </location>
</feature>
<dbReference type="SUPFAM" id="SSF46785">
    <property type="entry name" value="Winged helix' DNA-binding domain"/>
    <property type="match status" value="1"/>
</dbReference>
<dbReference type="GO" id="GO:0008171">
    <property type="term" value="F:O-methyltransferase activity"/>
    <property type="evidence" value="ECO:0007669"/>
    <property type="project" value="InterPro"/>
</dbReference>
<sequence>MSHVKQSSSNDEEEAFVYALHLSTCQILPTALNAAVEMKLFDIVAAGGGGSGSGISAAEIVARLPVVAENPEVVSMVDRMLSLLVCHSLLTCSVRTLEDGSVGERLYGLSSAGEYFVENREGGSLASLFPVACHPVGLKVLPRMKDAIIEGGNQFNKVHGMSIYQYMNIDPAMKEVFNKAMFAISSVTIMKILETYKGFEGLTSLVDVGGGIGRSLTLLVSKYPSLKGINFDLPGVIESAPFIPGIENVGGDMFRAIPKGDAIMMKNILHNWSDEQCLTILKNCYDALPKNGKVIIIDIVLSETPDSSFGAKYATQLDNAMLLQFGGKERTKKEFETLCKGSRFRDFQVFPCAGVFYVIEFYK</sequence>
<dbReference type="InterPro" id="IPR036388">
    <property type="entry name" value="WH-like_DNA-bd_sf"/>
</dbReference>
<keyword evidence="3" id="KW-0949">S-adenosyl-L-methionine</keyword>
<reference evidence="8 9" key="2">
    <citation type="submission" date="2020-07" db="EMBL/GenBank/DDBJ databases">
        <title>Genome assembly of wild tea tree DASZ reveals pedigree and selection history of tea varieties.</title>
        <authorList>
            <person name="Zhang W."/>
        </authorList>
    </citation>
    <scope>NUCLEOTIDE SEQUENCE [LARGE SCALE GENOMIC DNA]</scope>
    <source>
        <strain evidence="9">cv. G240</strain>
        <tissue evidence="8">Leaf</tissue>
    </source>
</reference>
<feature type="active site" description="Proton acceptor" evidence="5">
    <location>
        <position position="270"/>
    </location>
</feature>
<dbReference type="GO" id="GO:0008757">
    <property type="term" value="F:S-adenosylmethionine-dependent methyltransferase activity"/>
    <property type="evidence" value="ECO:0007669"/>
    <property type="project" value="UniProtKB-ARBA"/>
</dbReference>
<dbReference type="PROSITE" id="PS51683">
    <property type="entry name" value="SAM_OMT_II"/>
    <property type="match status" value="1"/>
</dbReference>
<dbReference type="AlphaFoldDB" id="A0A7J7GT35"/>
<dbReference type="Pfam" id="PF00891">
    <property type="entry name" value="Methyltransf_2"/>
    <property type="match status" value="1"/>
</dbReference>
<dbReference type="Pfam" id="PF08100">
    <property type="entry name" value="Dimerisation"/>
    <property type="match status" value="1"/>
</dbReference>
<protein>
    <recommendedName>
        <fullName evidence="10">O-methyltransferase domain-containing protein</fullName>
    </recommendedName>
</protein>
<dbReference type="Gene3D" id="1.10.10.10">
    <property type="entry name" value="Winged helix-like DNA-binding domain superfamily/Winged helix DNA-binding domain"/>
    <property type="match status" value="1"/>
</dbReference>
<dbReference type="SUPFAM" id="SSF53335">
    <property type="entry name" value="S-adenosyl-L-methionine-dependent methyltransferases"/>
    <property type="match status" value="1"/>
</dbReference>
<evidence type="ECO:0008006" key="10">
    <source>
        <dbReference type="Google" id="ProtNLM"/>
    </source>
</evidence>
<dbReference type="GO" id="GO:0046983">
    <property type="term" value="F:protein dimerization activity"/>
    <property type="evidence" value="ECO:0007669"/>
    <property type="project" value="InterPro"/>
</dbReference>
<gene>
    <name evidence="8" type="ORF">HYC85_020256</name>
</gene>
<dbReference type="FunFam" id="1.10.10.10:FF:000357">
    <property type="entry name" value="Caffeic acid 3-O-methyltransferase"/>
    <property type="match status" value="1"/>
</dbReference>
<dbReference type="InterPro" id="IPR016461">
    <property type="entry name" value="COMT-like"/>
</dbReference>
<accession>A0A7J7GT35</accession>
<evidence type="ECO:0000256" key="2">
    <source>
        <dbReference type="ARBA" id="ARBA00022679"/>
    </source>
</evidence>
<evidence type="ECO:0000256" key="5">
    <source>
        <dbReference type="PIRSR" id="PIRSR005739-1"/>
    </source>
</evidence>
<dbReference type="Gene3D" id="3.40.50.150">
    <property type="entry name" value="Vaccinia Virus protein VP39"/>
    <property type="match status" value="1"/>
</dbReference>
<dbReference type="InterPro" id="IPR036390">
    <property type="entry name" value="WH_DNA-bd_sf"/>
</dbReference>
<comment type="caution">
    <text evidence="8">The sequence shown here is derived from an EMBL/GenBank/DDBJ whole genome shotgun (WGS) entry which is preliminary data.</text>
</comment>
<keyword evidence="1" id="KW-0489">Methyltransferase</keyword>
<evidence type="ECO:0000259" key="6">
    <source>
        <dbReference type="Pfam" id="PF00891"/>
    </source>
</evidence>
<evidence type="ECO:0000259" key="7">
    <source>
        <dbReference type="Pfam" id="PF08100"/>
    </source>
</evidence>
<evidence type="ECO:0000256" key="4">
    <source>
        <dbReference type="ARBA" id="ARBA00034481"/>
    </source>
</evidence>
<dbReference type="EMBL" id="JACBKZ010000009">
    <property type="protein sequence ID" value="KAF5942614.1"/>
    <property type="molecule type" value="Genomic_DNA"/>
</dbReference>
<dbReference type="GO" id="GO:0032259">
    <property type="term" value="P:methylation"/>
    <property type="evidence" value="ECO:0007669"/>
    <property type="project" value="UniProtKB-KW"/>
</dbReference>
<comment type="similarity">
    <text evidence="4">Belongs to the class I-like SAM-binding methyltransferase superfamily. Cation-independent O-methyltransferase family. COMT subfamily.</text>
</comment>
<keyword evidence="9" id="KW-1185">Reference proteome</keyword>
<name>A0A7J7GT35_CAMSI</name>
<dbReference type="PANTHER" id="PTHR11746">
    <property type="entry name" value="O-METHYLTRANSFERASE"/>
    <property type="match status" value="1"/>
</dbReference>
<feature type="domain" description="O-methyltransferase C-terminal" evidence="6">
    <location>
        <begin position="144"/>
        <end position="344"/>
    </location>
</feature>
<evidence type="ECO:0000256" key="1">
    <source>
        <dbReference type="ARBA" id="ARBA00022603"/>
    </source>
</evidence>
<evidence type="ECO:0000313" key="8">
    <source>
        <dbReference type="EMBL" id="KAF5942614.1"/>
    </source>
</evidence>
<dbReference type="PIRSF" id="PIRSF005739">
    <property type="entry name" value="O-mtase"/>
    <property type="match status" value="1"/>
</dbReference>
<reference evidence="9" key="1">
    <citation type="journal article" date="2020" name="Nat. Commun.">
        <title>Genome assembly of wild tea tree DASZ reveals pedigree and selection history of tea varieties.</title>
        <authorList>
            <person name="Zhang W."/>
            <person name="Zhang Y."/>
            <person name="Qiu H."/>
            <person name="Guo Y."/>
            <person name="Wan H."/>
            <person name="Zhang X."/>
            <person name="Scossa F."/>
            <person name="Alseekh S."/>
            <person name="Zhang Q."/>
            <person name="Wang P."/>
            <person name="Xu L."/>
            <person name="Schmidt M.H."/>
            <person name="Jia X."/>
            <person name="Li D."/>
            <person name="Zhu A."/>
            <person name="Guo F."/>
            <person name="Chen W."/>
            <person name="Ni D."/>
            <person name="Usadel B."/>
            <person name="Fernie A.R."/>
            <person name="Wen W."/>
        </authorList>
    </citation>
    <scope>NUCLEOTIDE SEQUENCE [LARGE SCALE GENOMIC DNA]</scope>
    <source>
        <strain evidence="9">cv. G240</strain>
    </source>
</reference>
<organism evidence="8 9">
    <name type="scientific">Camellia sinensis</name>
    <name type="common">Tea plant</name>
    <name type="synonym">Thea sinensis</name>
    <dbReference type="NCBI Taxonomy" id="4442"/>
    <lineage>
        <taxon>Eukaryota</taxon>
        <taxon>Viridiplantae</taxon>
        <taxon>Streptophyta</taxon>
        <taxon>Embryophyta</taxon>
        <taxon>Tracheophyta</taxon>
        <taxon>Spermatophyta</taxon>
        <taxon>Magnoliopsida</taxon>
        <taxon>eudicotyledons</taxon>
        <taxon>Gunneridae</taxon>
        <taxon>Pentapetalae</taxon>
        <taxon>asterids</taxon>
        <taxon>Ericales</taxon>
        <taxon>Theaceae</taxon>
        <taxon>Camellia</taxon>
    </lineage>
</organism>